<evidence type="ECO:0000256" key="5">
    <source>
        <dbReference type="ARBA" id="ARBA00022679"/>
    </source>
</evidence>
<dbReference type="Pfam" id="PF02518">
    <property type="entry name" value="HATPase_c"/>
    <property type="match status" value="1"/>
</dbReference>
<evidence type="ECO:0000256" key="13">
    <source>
        <dbReference type="ARBA" id="ARBA00070152"/>
    </source>
</evidence>
<dbReference type="PROSITE" id="PS50110">
    <property type="entry name" value="RESPONSE_REGULATORY"/>
    <property type="match status" value="2"/>
</dbReference>
<dbReference type="SMART" id="SM00304">
    <property type="entry name" value="HAMP"/>
    <property type="match status" value="1"/>
</dbReference>
<dbReference type="Pfam" id="PF00072">
    <property type="entry name" value="Response_reg"/>
    <property type="match status" value="2"/>
</dbReference>
<protein>
    <recommendedName>
        <fullName evidence="12">Sensory/regulatory protein RpfC</fullName>
        <ecNumber evidence="3">2.7.13.3</ecNumber>
    </recommendedName>
    <alternativeName>
        <fullName evidence="13">Virulence sensor protein BvgS</fullName>
    </alternativeName>
</protein>
<dbReference type="InterPro" id="IPR004358">
    <property type="entry name" value="Sig_transdc_His_kin-like_C"/>
</dbReference>
<feature type="modified residue" description="4-aspartylphosphate" evidence="15">
    <location>
        <position position="770"/>
    </location>
</feature>
<evidence type="ECO:0000259" key="20">
    <source>
        <dbReference type="PROSITE" id="PS50894"/>
    </source>
</evidence>
<dbReference type="Pfam" id="PF01627">
    <property type="entry name" value="Hpt"/>
    <property type="match status" value="1"/>
</dbReference>
<dbReference type="EMBL" id="SDKK01000002">
    <property type="protein sequence ID" value="TYC61545.1"/>
    <property type="molecule type" value="Genomic_DNA"/>
</dbReference>
<dbReference type="AlphaFoldDB" id="A0A6C2D7C5"/>
<evidence type="ECO:0000256" key="8">
    <source>
        <dbReference type="ARBA" id="ARBA00022840"/>
    </source>
</evidence>
<keyword evidence="7" id="KW-0418">Kinase</keyword>
<comment type="caution">
    <text evidence="21">The sequence shown here is derived from an EMBL/GenBank/DDBJ whole genome shotgun (WGS) entry which is preliminary data.</text>
</comment>
<feature type="domain" description="HPt" evidence="20">
    <location>
        <begin position="878"/>
        <end position="971"/>
    </location>
</feature>
<evidence type="ECO:0000259" key="18">
    <source>
        <dbReference type="PROSITE" id="PS50110"/>
    </source>
</evidence>
<reference evidence="21 22" key="1">
    <citation type="submission" date="2019-01" db="EMBL/GenBank/DDBJ databases">
        <title>Zoogloea oleivorans genome sequencing and assembly.</title>
        <authorList>
            <person name="Tancsics A."/>
            <person name="Farkas M."/>
            <person name="Kriszt B."/>
            <person name="Maroti G."/>
            <person name="Horvath B."/>
        </authorList>
    </citation>
    <scope>NUCLEOTIDE SEQUENCE [LARGE SCALE GENOMIC DNA]</scope>
    <source>
        <strain evidence="21 22">Buc</strain>
    </source>
</reference>
<dbReference type="InterPro" id="IPR011006">
    <property type="entry name" value="CheY-like_superfamily"/>
</dbReference>
<dbReference type="RefSeq" id="WP_148577539.1">
    <property type="nucleotide sequence ID" value="NZ_SDKK01000002.1"/>
</dbReference>
<evidence type="ECO:0000256" key="6">
    <source>
        <dbReference type="ARBA" id="ARBA00022741"/>
    </source>
</evidence>
<feature type="domain" description="Response regulatory" evidence="18">
    <location>
        <begin position="575"/>
        <end position="697"/>
    </location>
</feature>
<evidence type="ECO:0000256" key="4">
    <source>
        <dbReference type="ARBA" id="ARBA00022553"/>
    </source>
</evidence>
<keyword evidence="16" id="KW-1133">Transmembrane helix</keyword>
<feature type="modified residue" description="4-aspartylphosphate" evidence="15">
    <location>
        <position position="630"/>
    </location>
</feature>
<dbReference type="Pfam" id="PF00512">
    <property type="entry name" value="HisKA"/>
    <property type="match status" value="1"/>
</dbReference>
<proteinExistence type="predicted"/>
<dbReference type="PROSITE" id="PS50109">
    <property type="entry name" value="HIS_KIN"/>
    <property type="match status" value="1"/>
</dbReference>
<dbReference type="PANTHER" id="PTHR45339">
    <property type="entry name" value="HYBRID SIGNAL TRANSDUCTION HISTIDINE KINASE J"/>
    <property type="match status" value="1"/>
</dbReference>
<feature type="domain" description="HAMP" evidence="19">
    <location>
        <begin position="251"/>
        <end position="304"/>
    </location>
</feature>
<name>A0A6C2D7C5_9RHOO</name>
<dbReference type="SMART" id="SM00448">
    <property type="entry name" value="REC"/>
    <property type="match status" value="2"/>
</dbReference>
<dbReference type="PANTHER" id="PTHR45339:SF5">
    <property type="entry name" value="HISTIDINE KINASE"/>
    <property type="match status" value="1"/>
</dbReference>
<dbReference type="SUPFAM" id="SSF47226">
    <property type="entry name" value="Histidine-containing phosphotransfer domain, HPT domain"/>
    <property type="match status" value="1"/>
</dbReference>
<dbReference type="Proteomes" id="UP000389128">
    <property type="component" value="Unassembled WGS sequence"/>
</dbReference>
<keyword evidence="16" id="KW-0472">Membrane</keyword>
<dbReference type="Gene3D" id="3.40.50.2300">
    <property type="match status" value="2"/>
</dbReference>
<accession>A0A6C2D7C5</accession>
<evidence type="ECO:0000256" key="9">
    <source>
        <dbReference type="ARBA" id="ARBA00023012"/>
    </source>
</evidence>
<dbReference type="CDD" id="cd16922">
    <property type="entry name" value="HATPase_EvgS-ArcB-TorS-like"/>
    <property type="match status" value="1"/>
</dbReference>
<dbReference type="InterPro" id="IPR003661">
    <property type="entry name" value="HisK_dim/P_dom"/>
</dbReference>
<comment type="catalytic activity">
    <reaction evidence="1">
        <text>ATP + protein L-histidine = ADP + protein N-phospho-L-histidine.</text>
        <dbReference type="EC" id="2.7.13.3"/>
    </reaction>
</comment>
<dbReference type="GO" id="GO:0000155">
    <property type="term" value="F:phosphorelay sensor kinase activity"/>
    <property type="evidence" value="ECO:0007669"/>
    <property type="project" value="InterPro"/>
</dbReference>
<dbReference type="PROSITE" id="PS50885">
    <property type="entry name" value="HAMP"/>
    <property type="match status" value="1"/>
</dbReference>
<evidence type="ECO:0000256" key="7">
    <source>
        <dbReference type="ARBA" id="ARBA00022777"/>
    </source>
</evidence>
<comment type="subcellular location">
    <subcellularLocation>
        <location evidence="2">Membrane</location>
    </subcellularLocation>
</comment>
<dbReference type="CDD" id="cd00156">
    <property type="entry name" value="REC"/>
    <property type="match status" value="1"/>
</dbReference>
<evidence type="ECO:0000259" key="19">
    <source>
        <dbReference type="PROSITE" id="PS50885"/>
    </source>
</evidence>
<dbReference type="InterPro" id="IPR003594">
    <property type="entry name" value="HATPase_dom"/>
</dbReference>
<comment type="function">
    <text evidence="10">Member of the two-component regulatory system BvgS/BvgA. Phosphorylates BvgA via a four-step phosphorelay in response to environmental signals.</text>
</comment>
<dbReference type="InterPro" id="IPR003660">
    <property type="entry name" value="HAMP_dom"/>
</dbReference>
<dbReference type="InterPro" id="IPR036641">
    <property type="entry name" value="HPT_dom_sf"/>
</dbReference>
<dbReference type="InterPro" id="IPR036890">
    <property type="entry name" value="HATPase_C_sf"/>
</dbReference>
<dbReference type="SMART" id="SM00387">
    <property type="entry name" value="HATPase_c"/>
    <property type="match status" value="1"/>
</dbReference>
<dbReference type="Gene3D" id="6.10.340.10">
    <property type="match status" value="1"/>
</dbReference>
<dbReference type="InterPro" id="IPR001789">
    <property type="entry name" value="Sig_transdc_resp-reg_receiver"/>
</dbReference>
<feature type="modified residue" description="Phosphohistidine" evidence="14">
    <location>
        <position position="917"/>
    </location>
</feature>
<dbReference type="Gene3D" id="1.20.120.160">
    <property type="entry name" value="HPT domain"/>
    <property type="match status" value="1"/>
</dbReference>
<sequence length="992" mass="107202">MKLSKLSLLFSAALLLIVAINGSISLLVLNAFDRAQTVADQRVATLRVVEVLHQEMDALSRLVRTYVVTGQTRYLGYYHAILDIREGRKPVVEDGDPSTFWDRVIAGQTPFVPPVDGVRMSMRARMVAQGFHGAEIAALESVIAEAEALRAIEQVAFAATRGLYDPRTRTFVSKGVPHPELAIKMVFGEDYDRHRLRVVTAVATLIEQVDQRTSAEVAEARGRLRNWIVASIFSMAMTALLVLLAFRTTQNKVLQPIEDMCAVTGKLARGQYEVRLTGDDGVEEVQALRDTLNSMARAIETDIREREAIEQKLKDAGARAEQATQAKSMFLANMSHEIRTPLNAVIGMADLMLHSKLQPRQRDYAEKIRGAGRALLDILNDILDFSKIEAGRLELENIPFRLEQVVASAFLQVERAALEKGVELLFEARPESAAVLNDQLLGDPLRIGQVLSNLLSNAVKFTPAGHVALRVDGQEQEGRTVMLSITVEDTGIGMRADQINRLFDDFVQADGATTRRFGGTGLGLAIVRRLVDAMGGEIRVRSAPKRGSVFQALIPVRRDETCHAPSVAAAPTALSVLVADDYPEARLALIDLLNFEGIDEVDSVSSGAEVLECLESAHAAGRAYDLLFLDWSLPDRDGGAVLAALRVRPELAPRHIALLSVPRSVDSDALGIHPDGLHFCDKPLLPGGLRRLCDEILGRSQTVLPGSAVDTGSLDGLRVLLVEDNATSRDVAIALMGRWGVEVDTAVDGRDALAQLAAQPADHYALVFMDLQMPVMDGYEAIRQIRAQPALAGLPVYALSAHSGRSVLERCLALGMNGSLNKPYELNDLHGVLARHHRGGGIPGGPPLLPPSGGAAVAGLDGIPGLDPQCAINDTGISPTLYPRLLSKFRKQFADGPLGLRIDVQERAWERVVPFAHTLKGRAGLLGMAEVSSIAGRLEAAANARDCARALAALQALELCLRPIVEGLGRILPAEVEEDAATLPEPALQSGP</sequence>
<feature type="domain" description="Response regulatory" evidence="18">
    <location>
        <begin position="718"/>
        <end position="837"/>
    </location>
</feature>
<keyword evidence="8" id="KW-0067">ATP-binding</keyword>
<dbReference type="Gene3D" id="1.10.287.130">
    <property type="match status" value="1"/>
</dbReference>
<evidence type="ECO:0000259" key="17">
    <source>
        <dbReference type="PROSITE" id="PS50109"/>
    </source>
</evidence>
<gene>
    <name evidence="21" type="ORF">ETQ85_02445</name>
</gene>
<organism evidence="21 22">
    <name type="scientific">Zoogloea oleivorans</name>
    <dbReference type="NCBI Taxonomy" id="1552750"/>
    <lineage>
        <taxon>Bacteria</taxon>
        <taxon>Pseudomonadati</taxon>
        <taxon>Pseudomonadota</taxon>
        <taxon>Betaproteobacteria</taxon>
        <taxon>Rhodocyclales</taxon>
        <taxon>Zoogloeaceae</taxon>
        <taxon>Zoogloea</taxon>
    </lineage>
</organism>
<keyword evidence="22" id="KW-1185">Reference proteome</keyword>
<evidence type="ECO:0000256" key="12">
    <source>
        <dbReference type="ARBA" id="ARBA00068150"/>
    </source>
</evidence>
<evidence type="ECO:0000256" key="3">
    <source>
        <dbReference type="ARBA" id="ARBA00012438"/>
    </source>
</evidence>
<dbReference type="FunFam" id="1.10.287.130:FF:000002">
    <property type="entry name" value="Two-component osmosensing histidine kinase"/>
    <property type="match status" value="1"/>
</dbReference>
<evidence type="ECO:0000256" key="1">
    <source>
        <dbReference type="ARBA" id="ARBA00000085"/>
    </source>
</evidence>
<evidence type="ECO:0000256" key="11">
    <source>
        <dbReference type="ARBA" id="ARBA00064003"/>
    </source>
</evidence>
<dbReference type="InterPro" id="IPR008207">
    <property type="entry name" value="Sig_transdc_His_kin_Hpt_dom"/>
</dbReference>
<dbReference type="FunFam" id="3.30.565.10:FF:000010">
    <property type="entry name" value="Sensor histidine kinase RcsC"/>
    <property type="match status" value="1"/>
</dbReference>
<evidence type="ECO:0000256" key="2">
    <source>
        <dbReference type="ARBA" id="ARBA00004370"/>
    </source>
</evidence>
<evidence type="ECO:0000256" key="10">
    <source>
        <dbReference type="ARBA" id="ARBA00058004"/>
    </source>
</evidence>
<evidence type="ECO:0000256" key="16">
    <source>
        <dbReference type="SAM" id="Phobius"/>
    </source>
</evidence>
<dbReference type="InterPro" id="IPR036097">
    <property type="entry name" value="HisK_dim/P_sf"/>
</dbReference>
<evidence type="ECO:0000256" key="14">
    <source>
        <dbReference type="PROSITE-ProRule" id="PRU00110"/>
    </source>
</evidence>
<dbReference type="PROSITE" id="PS50894">
    <property type="entry name" value="HPT"/>
    <property type="match status" value="1"/>
</dbReference>
<keyword evidence="6" id="KW-0547">Nucleotide-binding</keyword>
<keyword evidence="16" id="KW-0812">Transmembrane</keyword>
<dbReference type="CDD" id="cd17546">
    <property type="entry name" value="REC_hyHK_CKI1_RcsC-like"/>
    <property type="match status" value="1"/>
</dbReference>
<dbReference type="EC" id="2.7.13.3" evidence="3"/>
<feature type="transmembrane region" description="Helical" evidence="16">
    <location>
        <begin position="227"/>
        <end position="246"/>
    </location>
</feature>
<dbReference type="GO" id="GO:0005886">
    <property type="term" value="C:plasma membrane"/>
    <property type="evidence" value="ECO:0007669"/>
    <property type="project" value="UniProtKB-SubCell"/>
</dbReference>
<comment type="subunit">
    <text evidence="11">At low DSF concentrations, interacts with RpfF.</text>
</comment>
<dbReference type="PRINTS" id="PR00344">
    <property type="entry name" value="BCTRLSENSOR"/>
</dbReference>
<feature type="domain" description="Histidine kinase" evidence="17">
    <location>
        <begin position="333"/>
        <end position="558"/>
    </location>
</feature>
<dbReference type="CDD" id="cd00082">
    <property type="entry name" value="HisKA"/>
    <property type="match status" value="1"/>
</dbReference>
<keyword evidence="9" id="KW-0902">Two-component regulatory system</keyword>
<dbReference type="InterPro" id="IPR005467">
    <property type="entry name" value="His_kinase_dom"/>
</dbReference>
<dbReference type="OrthoDB" id="9810730at2"/>
<dbReference type="Gene3D" id="3.30.565.10">
    <property type="entry name" value="Histidine kinase-like ATPase, C-terminal domain"/>
    <property type="match status" value="1"/>
</dbReference>
<dbReference type="SUPFAM" id="SSF52172">
    <property type="entry name" value="CheY-like"/>
    <property type="match status" value="2"/>
</dbReference>
<keyword evidence="5" id="KW-0808">Transferase</keyword>
<dbReference type="SUPFAM" id="SSF55874">
    <property type="entry name" value="ATPase domain of HSP90 chaperone/DNA topoisomerase II/histidine kinase"/>
    <property type="match status" value="1"/>
</dbReference>
<dbReference type="SMART" id="SM00388">
    <property type="entry name" value="HisKA"/>
    <property type="match status" value="1"/>
</dbReference>
<evidence type="ECO:0000313" key="21">
    <source>
        <dbReference type="EMBL" id="TYC61545.1"/>
    </source>
</evidence>
<keyword evidence="4 15" id="KW-0597">Phosphoprotein</keyword>
<dbReference type="GO" id="GO:0005524">
    <property type="term" value="F:ATP binding"/>
    <property type="evidence" value="ECO:0007669"/>
    <property type="project" value="UniProtKB-KW"/>
</dbReference>
<dbReference type="SUPFAM" id="SSF47384">
    <property type="entry name" value="Homodimeric domain of signal transducing histidine kinase"/>
    <property type="match status" value="1"/>
</dbReference>
<evidence type="ECO:0000313" key="22">
    <source>
        <dbReference type="Proteomes" id="UP000389128"/>
    </source>
</evidence>
<evidence type="ECO:0000256" key="15">
    <source>
        <dbReference type="PROSITE-ProRule" id="PRU00169"/>
    </source>
</evidence>